<proteinExistence type="predicted"/>
<reference evidence="2 3" key="1">
    <citation type="journal article" date="2021" name="Hortic Res">
        <title>Chromosome-scale assembly of the Dendrobium chrysotoxum genome enhances the understanding of orchid evolution.</title>
        <authorList>
            <person name="Zhang Y."/>
            <person name="Zhang G.Q."/>
            <person name="Zhang D."/>
            <person name="Liu X.D."/>
            <person name="Xu X.Y."/>
            <person name="Sun W.H."/>
            <person name="Yu X."/>
            <person name="Zhu X."/>
            <person name="Wang Z.W."/>
            <person name="Zhao X."/>
            <person name="Zhong W.Y."/>
            <person name="Chen H."/>
            <person name="Yin W.L."/>
            <person name="Huang T."/>
            <person name="Niu S.C."/>
            <person name="Liu Z.J."/>
        </authorList>
    </citation>
    <scope>NUCLEOTIDE SEQUENCE [LARGE SCALE GENOMIC DNA]</scope>
    <source>
        <strain evidence="2">Lindl</strain>
    </source>
</reference>
<evidence type="ECO:0000313" key="3">
    <source>
        <dbReference type="Proteomes" id="UP000775213"/>
    </source>
</evidence>
<keyword evidence="3" id="KW-1185">Reference proteome</keyword>
<protein>
    <submittedName>
        <fullName evidence="2">Uncharacterized protein</fullName>
    </submittedName>
</protein>
<evidence type="ECO:0000313" key="2">
    <source>
        <dbReference type="EMBL" id="KAH0466520.1"/>
    </source>
</evidence>
<evidence type="ECO:0000256" key="1">
    <source>
        <dbReference type="SAM" id="MobiDB-lite"/>
    </source>
</evidence>
<sequence>MANRHSIRILGASHSNTHQSRNYFMNHGCQASASFYPRRMYPPSHQDNELADITTSTHPSHKSLQPCIPPIIIEDLA</sequence>
<accession>A0AAV7HGI0</accession>
<name>A0AAV7HGI0_DENCH</name>
<organism evidence="2 3">
    <name type="scientific">Dendrobium chrysotoxum</name>
    <name type="common">Orchid</name>
    <dbReference type="NCBI Taxonomy" id="161865"/>
    <lineage>
        <taxon>Eukaryota</taxon>
        <taxon>Viridiplantae</taxon>
        <taxon>Streptophyta</taxon>
        <taxon>Embryophyta</taxon>
        <taxon>Tracheophyta</taxon>
        <taxon>Spermatophyta</taxon>
        <taxon>Magnoliopsida</taxon>
        <taxon>Liliopsida</taxon>
        <taxon>Asparagales</taxon>
        <taxon>Orchidaceae</taxon>
        <taxon>Epidendroideae</taxon>
        <taxon>Malaxideae</taxon>
        <taxon>Dendrobiinae</taxon>
        <taxon>Dendrobium</taxon>
    </lineage>
</organism>
<feature type="region of interest" description="Disordered" evidence="1">
    <location>
        <begin position="37"/>
        <end position="66"/>
    </location>
</feature>
<gene>
    <name evidence="2" type="ORF">IEQ34_003758</name>
</gene>
<dbReference type="Proteomes" id="UP000775213">
    <property type="component" value="Unassembled WGS sequence"/>
</dbReference>
<dbReference type="AlphaFoldDB" id="A0AAV7HGI0"/>
<comment type="caution">
    <text evidence="2">The sequence shown here is derived from an EMBL/GenBank/DDBJ whole genome shotgun (WGS) entry which is preliminary data.</text>
</comment>
<dbReference type="EMBL" id="JAGFBR010000005">
    <property type="protein sequence ID" value="KAH0466520.1"/>
    <property type="molecule type" value="Genomic_DNA"/>
</dbReference>